<accession>A0A7I4EPI6</accession>
<evidence type="ECO:0000313" key="7">
    <source>
        <dbReference type="EnsemblPlants" id="Pp3c9_18310V3.8"/>
    </source>
</evidence>
<dbReference type="PROSITE" id="PS50802">
    <property type="entry name" value="OTU"/>
    <property type="match status" value="1"/>
</dbReference>
<dbReference type="CDD" id="cd22751">
    <property type="entry name" value="OTU_plant_OTU9-like"/>
    <property type="match status" value="1"/>
</dbReference>
<keyword evidence="5" id="KW-0378">Hydrolase</keyword>
<dbReference type="AlphaFoldDB" id="A0A7I4EPI6"/>
<gene>
    <name evidence="7" type="primary">LOC112286871</name>
</gene>
<protein>
    <recommendedName>
        <fullName evidence="3">ubiquitinyl hydrolase 1</fullName>
        <ecNumber evidence="3">3.4.19.12</ecNumber>
    </recommendedName>
</protein>
<evidence type="ECO:0000256" key="2">
    <source>
        <dbReference type="ARBA" id="ARBA00010407"/>
    </source>
</evidence>
<dbReference type="Proteomes" id="UP000006727">
    <property type="component" value="Chromosome 9"/>
</dbReference>
<evidence type="ECO:0000256" key="4">
    <source>
        <dbReference type="ARBA" id="ARBA00022786"/>
    </source>
</evidence>
<dbReference type="PANTHER" id="PTHR12419">
    <property type="entry name" value="OTU DOMAIN CONTAINING PROTEIN"/>
    <property type="match status" value="1"/>
</dbReference>
<dbReference type="InParanoid" id="A0A7I4EPI6"/>
<dbReference type="GO" id="GO:0004843">
    <property type="term" value="F:cysteine-type deubiquitinase activity"/>
    <property type="evidence" value="ECO:0000318"/>
    <property type="project" value="GO_Central"/>
</dbReference>
<reference evidence="7" key="3">
    <citation type="submission" date="2020-12" db="UniProtKB">
        <authorList>
            <consortium name="EnsemblPlants"/>
        </authorList>
    </citation>
    <scope>IDENTIFICATION</scope>
</reference>
<reference evidence="7 8" key="2">
    <citation type="journal article" date="2018" name="Plant J.">
        <title>The Physcomitrella patens chromosome-scale assembly reveals moss genome structure and evolution.</title>
        <authorList>
            <person name="Lang D."/>
            <person name="Ullrich K.K."/>
            <person name="Murat F."/>
            <person name="Fuchs J."/>
            <person name="Jenkins J."/>
            <person name="Haas F.B."/>
            <person name="Piednoel M."/>
            <person name="Gundlach H."/>
            <person name="Van Bel M."/>
            <person name="Meyberg R."/>
            <person name="Vives C."/>
            <person name="Morata J."/>
            <person name="Symeonidi A."/>
            <person name="Hiss M."/>
            <person name="Muchero W."/>
            <person name="Kamisugi Y."/>
            <person name="Saleh O."/>
            <person name="Blanc G."/>
            <person name="Decker E.L."/>
            <person name="van Gessel N."/>
            <person name="Grimwood J."/>
            <person name="Hayes R.D."/>
            <person name="Graham S.W."/>
            <person name="Gunter L.E."/>
            <person name="McDaniel S.F."/>
            <person name="Hoernstein S.N.W."/>
            <person name="Larsson A."/>
            <person name="Li F.W."/>
            <person name="Perroud P.F."/>
            <person name="Phillips J."/>
            <person name="Ranjan P."/>
            <person name="Rokshar D.S."/>
            <person name="Rothfels C.J."/>
            <person name="Schneider L."/>
            <person name="Shu S."/>
            <person name="Stevenson D.W."/>
            <person name="Thummler F."/>
            <person name="Tillich M."/>
            <person name="Villarreal Aguilar J.C."/>
            <person name="Widiez T."/>
            <person name="Wong G.K."/>
            <person name="Wymore A."/>
            <person name="Zhang Y."/>
            <person name="Zimmer A.D."/>
            <person name="Quatrano R.S."/>
            <person name="Mayer K.F.X."/>
            <person name="Goodstein D."/>
            <person name="Casacuberta J.M."/>
            <person name="Vandepoele K."/>
            <person name="Reski R."/>
            <person name="Cuming A.C."/>
            <person name="Tuskan G.A."/>
            <person name="Maumus F."/>
            <person name="Salse J."/>
            <person name="Schmutz J."/>
            <person name="Rensing S.A."/>
        </authorList>
    </citation>
    <scope>NUCLEOTIDE SEQUENCE [LARGE SCALE GENOMIC DNA]</scope>
    <source>
        <strain evidence="7 8">cv. Gransden 2004</strain>
    </source>
</reference>
<dbReference type="SUPFAM" id="SSF54001">
    <property type="entry name" value="Cysteine proteinases"/>
    <property type="match status" value="1"/>
</dbReference>
<evidence type="ECO:0000256" key="1">
    <source>
        <dbReference type="ARBA" id="ARBA00000707"/>
    </source>
</evidence>
<dbReference type="EC" id="3.4.19.12" evidence="3"/>
<dbReference type="Gene3D" id="3.90.70.80">
    <property type="match status" value="1"/>
</dbReference>
<evidence type="ECO:0000259" key="6">
    <source>
        <dbReference type="PROSITE" id="PS50802"/>
    </source>
</evidence>
<keyword evidence="8" id="KW-1185">Reference proteome</keyword>
<evidence type="ECO:0000256" key="3">
    <source>
        <dbReference type="ARBA" id="ARBA00012759"/>
    </source>
</evidence>
<proteinExistence type="inferred from homology"/>
<dbReference type="FunFam" id="3.90.70.80:FF:000001">
    <property type="entry name" value="OTU domain-containing protein"/>
    <property type="match status" value="1"/>
</dbReference>
<dbReference type="FunCoup" id="A0A7I4EPI6">
    <property type="interactions" value="174"/>
</dbReference>
<keyword evidence="4" id="KW-0833">Ubl conjugation pathway</keyword>
<dbReference type="InterPro" id="IPR050704">
    <property type="entry name" value="Peptidase_C85-like"/>
</dbReference>
<reference evidence="7 8" key="1">
    <citation type="journal article" date="2008" name="Science">
        <title>The Physcomitrella genome reveals evolutionary insights into the conquest of land by plants.</title>
        <authorList>
            <person name="Rensing S."/>
            <person name="Lang D."/>
            <person name="Zimmer A."/>
            <person name="Terry A."/>
            <person name="Salamov A."/>
            <person name="Shapiro H."/>
            <person name="Nishiyama T."/>
            <person name="Perroud P.-F."/>
            <person name="Lindquist E."/>
            <person name="Kamisugi Y."/>
            <person name="Tanahashi T."/>
            <person name="Sakakibara K."/>
            <person name="Fujita T."/>
            <person name="Oishi K."/>
            <person name="Shin-I T."/>
            <person name="Kuroki Y."/>
            <person name="Toyoda A."/>
            <person name="Suzuki Y."/>
            <person name="Hashimoto A."/>
            <person name="Yamaguchi K."/>
            <person name="Sugano A."/>
            <person name="Kohara Y."/>
            <person name="Fujiyama A."/>
            <person name="Anterola A."/>
            <person name="Aoki S."/>
            <person name="Ashton N."/>
            <person name="Barbazuk W.B."/>
            <person name="Barker E."/>
            <person name="Bennetzen J."/>
            <person name="Bezanilla M."/>
            <person name="Blankenship R."/>
            <person name="Cho S.H."/>
            <person name="Dutcher S."/>
            <person name="Estelle M."/>
            <person name="Fawcett J.A."/>
            <person name="Gundlach H."/>
            <person name="Hanada K."/>
            <person name="Heyl A."/>
            <person name="Hicks K.A."/>
            <person name="Hugh J."/>
            <person name="Lohr M."/>
            <person name="Mayer K."/>
            <person name="Melkozernov A."/>
            <person name="Murata T."/>
            <person name="Nelson D."/>
            <person name="Pils B."/>
            <person name="Prigge M."/>
            <person name="Reiss B."/>
            <person name="Renner T."/>
            <person name="Rombauts S."/>
            <person name="Rushton P."/>
            <person name="Sanderfoot A."/>
            <person name="Schween G."/>
            <person name="Shiu S.-H."/>
            <person name="Stueber K."/>
            <person name="Theodoulou F.L."/>
            <person name="Tu H."/>
            <person name="Van de Peer Y."/>
            <person name="Verrier P.J."/>
            <person name="Waters E."/>
            <person name="Wood A."/>
            <person name="Yang L."/>
            <person name="Cove D."/>
            <person name="Cuming A."/>
            <person name="Hasebe M."/>
            <person name="Lucas S."/>
            <person name="Mishler D.B."/>
            <person name="Reski R."/>
            <person name="Grigoriev I."/>
            <person name="Quatrano R.S."/>
            <person name="Boore J.L."/>
        </authorList>
    </citation>
    <scope>NUCLEOTIDE SEQUENCE [LARGE SCALE GENOMIC DNA]</scope>
    <source>
        <strain evidence="7 8">cv. Gransden 2004</strain>
    </source>
</reference>
<dbReference type="Gramene" id="Pp3c9_18310V3.8">
    <property type="protein sequence ID" value="Pp3c9_18310V3.8"/>
    <property type="gene ID" value="Pp3c9_18310"/>
</dbReference>
<dbReference type="InterPro" id="IPR038765">
    <property type="entry name" value="Papain-like_cys_pep_sf"/>
</dbReference>
<feature type="domain" description="OTU" evidence="6">
    <location>
        <begin position="211"/>
        <end position="335"/>
    </location>
</feature>
<sequence>MDVYTELVQISSSFCRSCALFSPNCVRIRIELLRKLISRSSHCYLMRFALWVVLLGSYRVKYCANWMSFHIAASGRASSVASDETIAQTLQEEYDTEAAWEEENASIISTNPLQVPMEAEGDEALDRGRMATSSSLINLIPRNSISSVDGDFELPLILSEDYSHVDKELARRFHELDPIPHSPKVNGVTPSVESANADHHLLLHRLSLYGLTERRIAGDGNCQFRALSDQLYRSPDHHQFVRDKIVSQLTNLVDKYSGYIPMSYNEYLKKMSNNGEWGDHVTLQAAADYYGVKISLVTSFKDRCFIEIMPSTRKSAREIYLSFWAEIHYNSIYPLGDSPGSSED</sequence>
<comment type="catalytic activity">
    <reaction evidence="1">
        <text>Thiol-dependent hydrolysis of ester, thioester, amide, peptide and isopeptide bonds formed by the C-terminal Gly of ubiquitin (a 76-residue protein attached to proteins as an intracellular targeting signal).</text>
        <dbReference type="EC" id="3.4.19.12"/>
    </reaction>
</comment>
<organism evidence="7 8">
    <name type="scientific">Physcomitrium patens</name>
    <name type="common">Spreading-leaved earth moss</name>
    <name type="synonym">Physcomitrella patens</name>
    <dbReference type="NCBI Taxonomy" id="3218"/>
    <lineage>
        <taxon>Eukaryota</taxon>
        <taxon>Viridiplantae</taxon>
        <taxon>Streptophyta</taxon>
        <taxon>Embryophyta</taxon>
        <taxon>Bryophyta</taxon>
        <taxon>Bryophytina</taxon>
        <taxon>Bryopsida</taxon>
        <taxon>Funariidae</taxon>
        <taxon>Funariales</taxon>
        <taxon>Funariaceae</taxon>
        <taxon>Physcomitrium</taxon>
    </lineage>
</organism>
<dbReference type="EMBL" id="ABEU02000009">
    <property type="status" value="NOT_ANNOTATED_CDS"/>
    <property type="molecule type" value="Genomic_DNA"/>
</dbReference>
<dbReference type="InterPro" id="IPR003323">
    <property type="entry name" value="OTU_dom"/>
</dbReference>
<name>A0A7I4EPI6_PHYPA</name>
<dbReference type="EnsemblPlants" id="Pp3c9_18310V3.8">
    <property type="protein sequence ID" value="Pp3c9_18310V3.8"/>
    <property type="gene ID" value="Pp3c9_18310"/>
</dbReference>
<dbReference type="Pfam" id="PF02338">
    <property type="entry name" value="OTU"/>
    <property type="match status" value="1"/>
</dbReference>
<evidence type="ECO:0000313" key="8">
    <source>
        <dbReference type="Proteomes" id="UP000006727"/>
    </source>
</evidence>
<evidence type="ECO:0000256" key="5">
    <source>
        <dbReference type="ARBA" id="ARBA00022801"/>
    </source>
</evidence>
<comment type="similarity">
    <text evidence="2">Belongs to the peptidase C85 family.</text>
</comment>
<dbReference type="PANTHER" id="PTHR12419:SF111">
    <property type="entry name" value="OVARIAN TUMOR DOMAIN-CONTAINING DEUBIQUITINATING ENZYME 9"/>
    <property type="match status" value="1"/>
</dbReference>